<dbReference type="Proteomes" id="UP000532247">
    <property type="component" value="Unassembled WGS sequence"/>
</dbReference>
<proteinExistence type="predicted"/>
<dbReference type="RefSeq" id="WP_171345304.1">
    <property type="nucleotide sequence ID" value="NZ_VTYF01000001.1"/>
</dbReference>
<evidence type="ECO:0000313" key="1">
    <source>
        <dbReference type="EMBL" id="NOI07370.1"/>
    </source>
</evidence>
<protein>
    <recommendedName>
        <fullName evidence="3">SMODS-associated and fused to various effectors domain-containing protein</fullName>
    </recommendedName>
</protein>
<dbReference type="EMBL" id="VTYF01000001">
    <property type="protein sequence ID" value="NOI07370.1"/>
    <property type="molecule type" value="Genomic_DNA"/>
</dbReference>
<reference evidence="1 2" key="1">
    <citation type="submission" date="2019-09" db="EMBL/GenBank/DDBJ databases">
        <title>Draft genome sequencing and comparative genomics of hatchery-associated Vibrios.</title>
        <authorList>
            <person name="Kehlet-Delgado H."/>
            <person name="Mueller R.S."/>
        </authorList>
    </citation>
    <scope>NUCLEOTIDE SEQUENCE [LARGE SCALE GENOMIC DNA]</scope>
    <source>
        <strain evidence="1 2">081416A</strain>
    </source>
</reference>
<name>A0A7Y4AYG2_VIBAL</name>
<organism evidence="1 2">
    <name type="scientific">Vibrio alginolyticus</name>
    <dbReference type="NCBI Taxonomy" id="663"/>
    <lineage>
        <taxon>Bacteria</taxon>
        <taxon>Pseudomonadati</taxon>
        <taxon>Pseudomonadota</taxon>
        <taxon>Gammaproteobacteria</taxon>
        <taxon>Vibrionales</taxon>
        <taxon>Vibrionaceae</taxon>
        <taxon>Vibrio</taxon>
    </lineage>
</organism>
<evidence type="ECO:0008006" key="3">
    <source>
        <dbReference type="Google" id="ProtNLM"/>
    </source>
</evidence>
<gene>
    <name evidence="1" type="ORF">F0254_00645</name>
</gene>
<comment type="caution">
    <text evidence="1">The sequence shown here is derived from an EMBL/GenBank/DDBJ whole genome shotgun (WGS) entry which is preliminary data.</text>
</comment>
<dbReference type="AlphaFoldDB" id="A0A7Y4AYG2"/>
<sequence>MNNLRIKDLSRSEVMLENFDLGIFSNGYEPRCTHLTGLLNSNNVNESLVISYEESALNTVHKANESVFKAKGFKNFVTLKHCETKKVYSSLINLMGDLVSQTGTYKILIDYSSMSRNWYAAILNYFLNHFEKPIEITMVYSCAEYPLNNGFLDFELGKVKVLPGCQGSSITKTKKAGIFMLGFDRIGPLSFYNLLEPDIAFGMISSPGSLPDYEETARSINAQFIQHQLNNGENLIGSPIFSVAQTFENLCQIIRPVVDRYNISIIQFGPKPHLLASIIAGLSFKEVSCVYSEYKRSKPHNVVASGELVITTINKVDFIDNN</sequence>
<evidence type="ECO:0000313" key="2">
    <source>
        <dbReference type="Proteomes" id="UP000532247"/>
    </source>
</evidence>
<accession>A0A7Y4AYG2</accession>